<keyword evidence="1" id="KW-0479">Metal-binding</keyword>
<sequence>MIIMGFAVPKTQLNGSPHLVCPFEQCEMKFSSYSGIQKHIKIHLGIIISQSFVPDPEMKVELKNKSKVYSCEICDKTFDKKKRLLTHVEKFHTFTEKVEPKDIKIINGKTFFICPHEGCRKIYTTVGFI</sequence>
<protein>
    <recommendedName>
        <fullName evidence="2">C2H2-type domain-containing protein</fullName>
    </recommendedName>
</protein>
<dbReference type="InterPro" id="IPR036236">
    <property type="entry name" value="Znf_C2H2_sf"/>
</dbReference>
<dbReference type="SUPFAM" id="SSF57667">
    <property type="entry name" value="beta-beta-alpha zinc fingers"/>
    <property type="match status" value="1"/>
</dbReference>
<dbReference type="VEuPathDB" id="PiroplasmaDB:TpMuguga_03g00733"/>
<feature type="domain" description="C2H2-type" evidence="2">
    <location>
        <begin position="69"/>
        <end position="97"/>
    </location>
</feature>
<evidence type="ECO:0000313" key="3">
    <source>
        <dbReference type="EMBL" id="EAN30574.1"/>
    </source>
</evidence>
<keyword evidence="1" id="KW-0863">Zinc-finger</keyword>
<evidence type="ECO:0000256" key="1">
    <source>
        <dbReference type="PROSITE-ProRule" id="PRU00042"/>
    </source>
</evidence>
<dbReference type="EMBL" id="AAGK01000006">
    <property type="protein sequence ID" value="EAN30574.1"/>
    <property type="molecule type" value="Genomic_DNA"/>
</dbReference>
<dbReference type="PROSITE" id="PS50157">
    <property type="entry name" value="ZINC_FINGER_C2H2_2"/>
    <property type="match status" value="2"/>
</dbReference>
<dbReference type="Pfam" id="PF00096">
    <property type="entry name" value="zf-C2H2"/>
    <property type="match status" value="1"/>
</dbReference>
<dbReference type="SMART" id="SM00355">
    <property type="entry name" value="ZnF_C2H2"/>
    <property type="match status" value="2"/>
</dbReference>
<dbReference type="InterPro" id="IPR013087">
    <property type="entry name" value="Znf_C2H2_type"/>
</dbReference>
<gene>
    <name evidence="3" type="ordered locus">TP03_0733</name>
</gene>
<comment type="caution">
    <text evidence="3">The sequence shown here is derived from an EMBL/GenBank/DDBJ whole genome shotgun (WGS) entry which is preliminary data.</text>
</comment>
<dbReference type="eggNOG" id="KOG1721">
    <property type="taxonomic scope" value="Eukaryota"/>
</dbReference>
<dbReference type="GO" id="GO:0008270">
    <property type="term" value="F:zinc ion binding"/>
    <property type="evidence" value="ECO:0007669"/>
    <property type="project" value="UniProtKB-KW"/>
</dbReference>
<dbReference type="Proteomes" id="UP000001949">
    <property type="component" value="Unassembled WGS sequence"/>
</dbReference>
<keyword evidence="4" id="KW-1185">Reference proteome</keyword>
<reference evidence="3 4" key="1">
    <citation type="journal article" date="2005" name="Science">
        <title>Genome sequence of Theileria parva, a bovine pathogen that transforms lymphocytes.</title>
        <authorList>
            <person name="Gardner M.J."/>
            <person name="Bishop R."/>
            <person name="Shah T."/>
            <person name="de Villiers E.P."/>
            <person name="Carlton J.M."/>
            <person name="Hall N."/>
            <person name="Ren Q."/>
            <person name="Paulsen I.T."/>
            <person name="Pain A."/>
            <person name="Berriman M."/>
            <person name="Wilson R.J.M."/>
            <person name="Sato S."/>
            <person name="Ralph S.A."/>
            <person name="Mann D.J."/>
            <person name="Xiong Z."/>
            <person name="Shallom S.J."/>
            <person name="Weidman J."/>
            <person name="Jiang L."/>
            <person name="Lynn J."/>
            <person name="Weaver B."/>
            <person name="Shoaibi A."/>
            <person name="Domingo A.R."/>
            <person name="Wasawo D."/>
            <person name="Crabtree J."/>
            <person name="Wortman J.R."/>
            <person name="Haas B."/>
            <person name="Angiuoli S.V."/>
            <person name="Creasy T.H."/>
            <person name="Lu C."/>
            <person name="Suh B."/>
            <person name="Silva J.C."/>
            <person name="Utterback T.R."/>
            <person name="Feldblyum T.V."/>
            <person name="Pertea M."/>
            <person name="Allen J."/>
            <person name="Nierman W.C."/>
            <person name="Taracha E.L.N."/>
            <person name="Salzberg S.L."/>
            <person name="White O.R."/>
            <person name="Fitzhugh H.A."/>
            <person name="Morzaria S."/>
            <person name="Venter J.C."/>
            <person name="Fraser C.M."/>
            <person name="Nene V."/>
        </authorList>
    </citation>
    <scope>NUCLEOTIDE SEQUENCE [LARGE SCALE GENOMIC DNA]</scope>
    <source>
        <strain evidence="3 4">Muguga</strain>
    </source>
</reference>
<feature type="domain" description="C2H2-type" evidence="2">
    <location>
        <begin position="19"/>
        <end position="45"/>
    </location>
</feature>
<dbReference type="Gene3D" id="3.30.160.60">
    <property type="entry name" value="Classic Zinc Finger"/>
    <property type="match status" value="2"/>
</dbReference>
<proteinExistence type="predicted"/>
<dbReference type="STRING" id="5875.Q4MYV8"/>
<evidence type="ECO:0000259" key="2">
    <source>
        <dbReference type="PROSITE" id="PS50157"/>
    </source>
</evidence>
<name>Q4MYV8_THEPA</name>
<dbReference type="InParanoid" id="Q4MYV8"/>
<organism evidence="3 4">
    <name type="scientific">Theileria parva</name>
    <name type="common">East coast fever infection agent</name>
    <dbReference type="NCBI Taxonomy" id="5875"/>
    <lineage>
        <taxon>Eukaryota</taxon>
        <taxon>Sar</taxon>
        <taxon>Alveolata</taxon>
        <taxon>Apicomplexa</taxon>
        <taxon>Aconoidasida</taxon>
        <taxon>Piroplasmida</taxon>
        <taxon>Theileriidae</taxon>
        <taxon>Theileria</taxon>
    </lineage>
</organism>
<dbReference type="AlphaFoldDB" id="Q4MYV8"/>
<dbReference type="KEGG" id="tpv:TP03_0733"/>
<accession>Q4MYV8</accession>
<dbReference type="Pfam" id="PF13894">
    <property type="entry name" value="zf-C2H2_4"/>
    <property type="match status" value="1"/>
</dbReference>
<keyword evidence="1" id="KW-0862">Zinc</keyword>
<dbReference type="PROSITE" id="PS00028">
    <property type="entry name" value="ZINC_FINGER_C2H2_1"/>
    <property type="match status" value="2"/>
</dbReference>
<evidence type="ECO:0000313" key="4">
    <source>
        <dbReference type="Proteomes" id="UP000001949"/>
    </source>
</evidence>